<accession>A0A645ILK5</accession>
<reference evidence="1" key="1">
    <citation type="submission" date="2019-08" db="EMBL/GenBank/DDBJ databases">
        <authorList>
            <person name="Kucharzyk K."/>
            <person name="Murdoch R.W."/>
            <person name="Higgins S."/>
            <person name="Loffler F."/>
        </authorList>
    </citation>
    <scope>NUCLEOTIDE SEQUENCE</scope>
</reference>
<proteinExistence type="predicted"/>
<protein>
    <submittedName>
        <fullName evidence="1">Uncharacterized protein</fullName>
    </submittedName>
</protein>
<gene>
    <name evidence="1" type="ORF">SDC9_199801</name>
</gene>
<dbReference type="AlphaFoldDB" id="A0A645ILK5"/>
<evidence type="ECO:0000313" key="1">
    <source>
        <dbReference type="EMBL" id="MPN52147.1"/>
    </source>
</evidence>
<dbReference type="EMBL" id="VSSQ01117973">
    <property type="protein sequence ID" value="MPN52147.1"/>
    <property type="molecule type" value="Genomic_DNA"/>
</dbReference>
<comment type="caution">
    <text evidence="1">The sequence shown here is derived from an EMBL/GenBank/DDBJ whole genome shotgun (WGS) entry which is preliminary data.</text>
</comment>
<organism evidence="1">
    <name type="scientific">bioreactor metagenome</name>
    <dbReference type="NCBI Taxonomy" id="1076179"/>
    <lineage>
        <taxon>unclassified sequences</taxon>
        <taxon>metagenomes</taxon>
        <taxon>ecological metagenomes</taxon>
    </lineage>
</organism>
<name>A0A645ILK5_9ZZZZ</name>
<sequence length="50" mass="5627">MGYMVLCNFFILNNLGLRVINAPPIIIPKTNIASTKPYIAEDMFNSILIK</sequence>